<protein>
    <submittedName>
        <fullName evidence="2">Uncharacterized protein</fullName>
    </submittedName>
</protein>
<dbReference type="OrthoDB" id="1099063at2759"/>
<dbReference type="InterPro" id="IPR032710">
    <property type="entry name" value="NTF2-like_dom_sf"/>
</dbReference>
<evidence type="ECO:0000313" key="2">
    <source>
        <dbReference type="EMBL" id="TPX34786.1"/>
    </source>
</evidence>
<dbReference type="Proteomes" id="UP000317494">
    <property type="component" value="Unassembled WGS sequence"/>
</dbReference>
<sequence>MWYMKKTRLLRAVVCRRHVTTCSAIIPSSARIPNATSSDSNDDDLEGRHALIATWDGIMNHWRDSRFNASAMKSSAASSATNAVHKGRSSKAYSVDNPLPRCYVRLASNSNTASSLNTHAEPHSLPVQSKHHPSTPLPEPKQSDLETKHKQKSDYLYNVGIAIRTLQGELPLLFETGLTNLDIYHPDIVFIEPHHTGFSIKGRRAYALSMTTLKGIVNLCFGDVVFDILKMTQSKNSASGDGGEGEGGKRVLYDDDLKEPLRVLVRWVFEGTPRPQLIASGGDVMSAPRSTYEGLFVYTFDMRTGRIIEHRIAALHPAPPILSLFKFAVKDAPSPGFVPIGKSGG</sequence>
<dbReference type="VEuPathDB" id="FungiDB:SeMB42_g06976"/>
<reference evidence="4 5" key="1">
    <citation type="journal article" date="2019" name="Sci. Rep.">
        <title>Comparative genomics of chytrid fungi reveal insights into the obligate biotrophic and pathogenic lifestyle of Synchytrium endobioticum.</title>
        <authorList>
            <person name="van de Vossenberg B.T.L.H."/>
            <person name="Warris S."/>
            <person name="Nguyen H.D.T."/>
            <person name="van Gent-Pelzer M.P.E."/>
            <person name="Joly D.L."/>
            <person name="van de Geest H.C."/>
            <person name="Bonants P.J.M."/>
            <person name="Smith D.S."/>
            <person name="Levesque C.A."/>
            <person name="van der Lee T.A.J."/>
        </authorList>
    </citation>
    <scope>NUCLEOTIDE SEQUENCE [LARGE SCALE GENOMIC DNA]</scope>
    <source>
        <strain evidence="2 5">LEV6574</strain>
        <strain evidence="3 4">MB42</strain>
    </source>
</reference>
<evidence type="ECO:0000313" key="5">
    <source>
        <dbReference type="Proteomes" id="UP000320475"/>
    </source>
</evidence>
<organism evidence="2 5">
    <name type="scientific">Synchytrium endobioticum</name>
    <dbReference type="NCBI Taxonomy" id="286115"/>
    <lineage>
        <taxon>Eukaryota</taxon>
        <taxon>Fungi</taxon>
        <taxon>Fungi incertae sedis</taxon>
        <taxon>Chytridiomycota</taxon>
        <taxon>Chytridiomycota incertae sedis</taxon>
        <taxon>Chytridiomycetes</taxon>
        <taxon>Synchytriales</taxon>
        <taxon>Synchytriaceae</taxon>
        <taxon>Synchytrium</taxon>
    </lineage>
</organism>
<dbReference type="AlphaFoldDB" id="A0A507C9X0"/>
<evidence type="ECO:0000313" key="3">
    <source>
        <dbReference type="EMBL" id="TPX37253.1"/>
    </source>
</evidence>
<dbReference type="PANTHER" id="PTHR31094:SF2">
    <property type="entry name" value="RIKEN CDNA 2310061I04 GENE"/>
    <property type="match status" value="1"/>
</dbReference>
<gene>
    <name evidence="2" type="ORF">SeLEV6574_g08252</name>
    <name evidence="3" type="ORF">SeMB42_g06976</name>
</gene>
<dbReference type="Pfam" id="PF10184">
    <property type="entry name" value="DUF2358"/>
    <property type="match status" value="1"/>
</dbReference>
<dbReference type="EMBL" id="QEAN01000438">
    <property type="protein sequence ID" value="TPX37253.1"/>
    <property type="molecule type" value="Genomic_DNA"/>
</dbReference>
<accession>A0A507C9X0</accession>
<evidence type="ECO:0000313" key="4">
    <source>
        <dbReference type="Proteomes" id="UP000317494"/>
    </source>
</evidence>
<dbReference type="STRING" id="286115.A0A507C9X0"/>
<keyword evidence="4" id="KW-1185">Reference proteome</keyword>
<dbReference type="EMBL" id="QEAM01000802">
    <property type="protein sequence ID" value="TPX34786.1"/>
    <property type="molecule type" value="Genomic_DNA"/>
</dbReference>
<feature type="region of interest" description="Disordered" evidence="1">
    <location>
        <begin position="113"/>
        <end position="149"/>
    </location>
</feature>
<comment type="caution">
    <text evidence="2">The sequence shown here is derived from an EMBL/GenBank/DDBJ whole genome shotgun (WGS) entry which is preliminary data.</text>
</comment>
<dbReference type="PANTHER" id="PTHR31094">
    <property type="entry name" value="RIKEN CDNA 2310061I04 GENE"/>
    <property type="match status" value="1"/>
</dbReference>
<name>A0A507C9X0_9FUNG</name>
<dbReference type="Proteomes" id="UP000320475">
    <property type="component" value="Unassembled WGS sequence"/>
</dbReference>
<proteinExistence type="predicted"/>
<evidence type="ECO:0000256" key="1">
    <source>
        <dbReference type="SAM" id="MobiDB-lite"/>
    </source>
</evidence>
<dbReference type="SUPFAM" id="SSF54427">
    <property type="entry name" value="NTF2-like"/>
    <property type="match status" value="1"/>
</dbReference>
<dbReference type="InterPro" id="IPR018790">
    <property type="entry name" value="DUF2358"/>
</dbReference>